<feature type="domain" description="Lipocalin-like" evidence="2">
    <location>
        <begin position="21"/>
        <end position="138"/>
    </location>
</feature>
<gene>
    <name evidence="3" type="ORF">ACU52_03690</name>
</gene>
<evidence type="ECO:0000259" key="2">
    <source>
        <dbReference type="Pfam" id="PF13944"/>
    </source>
</evidence>
<name>A0A8E1QYM5_9BACT</name>
<protein>
    <recommendedName>
        <fullName evidence="2">Lipocalin-like domain-containing protein</fullName>
    </recommendedName>
</protein>
<dbReference type="RefSeq" id="WP_053397804.1">
    <property type="nucleotide sequence ID" value="NZ_LFQU01000004.1"/>
</dbReference>
<evidence type="ECO:0000313" key="3">
    <source>
        <dbReference type="EMBL" id="KOO69205.1"/>
    </source>
</evidence>
<feature type="domain" description="Lipocalin-like" evidence="2">
    <location>
        <begin position="147"/>
        <end position="272"/>
    </location>
</feature>
<dbReference type="OrthoDB" id="1058023at2"/>
<sequence>MKKIFTIIALLALTLTAGAKDFTDQLSISLGSGEPTISESTISVEEVEGSDGLYNITLKNFSFGPLNLGDIKVENVKGNDEEPSGYTWFEETKASVKVNIGVPVTAEVTVNEGSYMHGDKLYMTMTISAVGMNISAVFGTPESQTKSYTDNLVVTAMGSTMPAQQATIEVTKQSNGKYTLALKNFELTGVMAVGTVEMTDVDAVEEDGVVKLSTKQTVTIKDGDDPEVNWALEGVPVDVDMTADMTDDKLKADINILYSIPGVMDMDINVKFGYESAGISAPVTNSGVEAVYDINGNKLNGMKKGLNILKKADGTTVKVIKK</sequence>
<dbReference type="AlphaFoldDB" id="A0A8E1QYM5"/>
<reference evidence="3 4" key="1">
    <citation type="submission" date="2015-06" db="EMBL/GenBank/DDBJ databases">
        <title>Prevotella sp. 109, sp. nov., a novel member of the family Prevotellaceae isolated from human faeces.</title>
        <authorList>
            <person name="Shkoporov A.N."/>
            <person name="Chaplin A.V."/>
            <person name="Kafarskaia L.I."/>
            <person name="Efimov B.A."/>
        </authorList>
    </citation>
    <scope>NUCLEOTIDE SEQUENCE [LARGE SCALE GENOMIC DNA]</scope>
    <source>
        <strain evidence="3 4">109</strain>
    </source>
</reference>
<evidence type="ECO:0000313" key="4">
    <source>
        <dbReference type="Proteomes" id="UP000036951"/>
    </source>
</evidence>
<dbReference type="Proteomes" id="UP000036951">
    <property type="component" value="Unassembled WGS sequence"/>
</dbReference>
<feature type="signal peptide" evidence="1">
    <location>
        <begin position="1"/>
        <end position="19"/>
    </location>
</feature>
<accession>A0A8E1QYM5</accession>
<keyword evidence="1" id="KW-0732">Signal</keyword>
<evidence type="ECO:0000256" key="1">
    <source>
        <dbReference type="SAM" id="SignalP"/>
    </source>
</evidence>
<feature type="chain" id="PRO_5034022495" description="Lipocalin-like domain-containing protein" evidence="1">
    <location>
        <begin position="20"/>
        <end position="322"/>
    </location>
</feature>
<dbReference type="EMBL" id="LFQU01000004">
    <property type="protein sequence ID" value="KOO69205.1"/>
    <property type="molecule type" value="Genomic_DNA"/>
</dbReference>
<comment type="caution">
    <text evidence="3">The sequence shown here is derived from an EMBL/GenBank/DDBJ whole genome shotgun (WGS) entry which is preliminary data.</text>
</comment>
<keyword evidence="4" id="KW-1185">Reference proteome</keyword>
<proteinExistence type="predicted"/>
<dbReference type="Pfam" id="PF13944">
    <property type="entry name" value="Calycin_like"/>
    <property type="match status" value="2"/>
</dbReference>
<dbReference type="InterPro" id="IPR024311">
    <property type="entry name" value="Lipocalin-like"/>
</dbReference>
<dbReference type="Gene3D" id="2.40.128.350">
    <property type="match status" value="2"/>
</dbReference>
<organism evidence="3 4">
    <name type="scientific">Xylanibacter rarus</name>
    <dbReference type="NCBI Taxonomy" id="1676614"/>
    <lineage>
        <taxon>Bacteria</taxon>
        <taxon>Pseudomonadati</taxon>
        <taxon>Bacteroidota</taxon>
        <taxon>Bacteroidia</taxon>
        <taxon>Bacteroidales</taxon>
        <taxon>Prevotellaceae</taxon>
        <taxon>Xylanibacter</taxon>
    </lineage>
</organism>